<evidence type="ECO:0000313" key="3">
    <source>
        <dbReference type="EMBL" id="KIM71050.1"/>
    </source>
</evidence>
<feature type="region of interest" description="Disordered" evidence="1">
    <location>
        <begin position="31"/>
        <end position="57"/>
    </location>
</feature>
<accession>A0A0C3EEE8</accession>
<feature type="chain" id="PRO_5002164038" evidence="2">
    <location>
        <begin position="23"/>
        <end position="57"/>
    </location>
</feature>
<sequence>MTEPNMVVSAVHISLLLTIILSLPLPSSLKNNLDNPWNKTQMRGQGAQTSPNRHEQV</sequence>
<evidence type="ECO:0000256" key="1">
    <source>
        <dbReference type="SAM" id="MobiDB-lite"/>
    </source>
</evidence>
<reference evidence="4" key="2">
    <citation type="submission" date="2015-01" db="EMBL/GenBank/DDBJ databases">
        <title>Evolutionary Origins and Diversification of the Mycorrhizal Mutualists.</title>
        <authorList>
            <consortium name="DOE Joint Genome Institute"/>
            <consortium name="Mycorrhizal Genomics Consortium"/>
            <person name="Kohler A."/>
            <person name="Kuo A."/>
            <person name="Nagy L.G."/>
            <person name="Floudas D."/>
            <person name="Copeland A."/>
            <person name="Barry K.W."/>
            <person name="Cichocki N."/>
            <person name="Veneault-Fourrey C."/>
            <person name="LaButti K."/>
            <person name="Lindquist E.A."/>
            <person name="Lipzen A."/>
            <person name="Lundell T."/>
            <person name="Morin E."/>
            <person name="Murat C."/>
            <person name="Riley R."/>
            <person name="Ohm R."/>
            <person name="Sun H."/>
            <person name="Tunlid A."/>
            <person name="Henrissat B."/>
            <person name="Grigoriev I.V."/>
            <person name="Hibbett D.S."/>
            <person name="Martin F."/>
        </authorList>
    </citation>
    <scope>NUCLEOTIDE SEQUENCE [LARGE SCALE GENOMIC DNA]</scope>
    <source>
        <strain evidence="4">F 1598</strain>
    </source>
</reference>
<dbReference type="EMBL" id="KN833543">
    <property type="protein sequence ID" value="KIM71050.1"/>
    <property type="molecule type" value="Genomic_DNA"/>
</dbReference>
<feature type="signal peptide" evidence="2">
    <location>
        <begin position="1"/>
        <end position="22"/>
    </location>
</feature>
<keyword evidence="4" id="KW-1185">Reference proteome</keyword>
<organism evidence="3 4">
    <name type="scientific">Piloderma croceum (strain F 1598)</name>
    <dbReference type="NCBI Taxonomy" id="765440"/>
    <lineage>
        <taxon>Eukaryota</taxon>
        <taxon>Fungi</taxon>
        <taxon>Dikarya</taxon>
        <taxon>Basidiomycota</taxon>
        <taxon>Agaricomycotina</taxon>
        <taxon>Agaricomycetes</taxon>
        <taxon>Agaricomycetidae</taxon>
        <taxon>Atheliales</taxon>
        <taxon>Atheliaceae</taxon>
        <taxon>Piloderma</taxon>
    </lineage>
</organism>
<dbReference type="HOGENOM" id="CLU_2997281_0_0_1"/>
<dbReference type="InParanoid" id="A0A0C3EEE8"/>
<feature type="compositionally biased region" description="Polar residues" evidence="1">
    <location>
        <begin position="37"/>
        <end position="51"/>
    </location>
</feature>
<dbReference type="Proteomes" id="UP000054166">
    <property type="component" value="Unassembled WGS sequence"/>
</dbReference>
<dbReference type="AlphaFoldDB" id="A0A0C3EEE8"/>
<evidence type="ECO:0000313" key="4">
    <source>
        <dbReference type="Proteomes" id="UP000054166"/>
    </source>
</evidence>
<gene>
    <name evidence="3" type="ORF">PILCRDRAFT_17441</name>
</gene>
<evidence type="ECO:0000256" key="2">
    <source>
        <dbReference type="SAM" id="SignalP"/>
    </source>
</evidence>
<proteinExistence type="predicted"/>
<protein>
    <submittedName>
        <fullName evidence="3">Uncharacterized protein</fullName>
    </submittedName>
</protein>
<keyword evidence="2" id="KW-0732">Signal</keyword>
<name>A0A0C3EEE8_PILCF</name>
<reference evidence="3 4" key="1">
    <citation type="submission" date="2014-04" db="EMBL/GenBank/DDBJ databases">
        <authorList>
            <consortium name="DOE Joint Genome Institute"/>
            <person name="Kuo A."/>
            <person name="Tarkka M."/>
            <person name="Buscot F."/>
            <person name="Kohler A."/>
            <person name="Nagy L.G."/>
            <person name="Floudas D."/>
            <person name="Copeland A."/>
            <person name="Barry K.W."/>
            <person name="Cichocki N."/>
            <person name="Veneault-Fourrey C."/>
            <person name="LaButti K."/>
            <person name="Lindquist E.A."/>
            <person name="Lipzen A."/>
            <person name="Lundell T."/>
            <person name="Morin E."/>
            <person name="Murat C."/>
            <person name="Sun H."/>
            <person name="Tunlid A."/>
            <person name="Henrissat B."/>
            <person name="Grigoriev I.V."/>
            <person name="Hibbett D.S."/>
            <person name="Martin F."/>
            <person name="Nordberg H.P."/>
            <person name="Cantor M.N."/>
            <person name="Hua S.X."/>
        </authorList>
    </citation>
    <scope>NUCLEOTIDE SEQUENCE [LARGE SCALE GENOMIC DNA]</scope>
    <source>
        <strain evidence="3 4">F 1598</strain>
    </source>
</reference>